<evidence type="ECO:0000313" key="1">
    <source>
        <dbReference type="EMBL" id="MBB5352571.1"/>
    </source>
</evidence>
<protein>
    <submittedName>
        <fullName evidence="1">Uncharacterized protein</fullName>
    </submittedName>
</protein>
<sequence length="224" mass="25267">MLGSWFPSSRDRFTEADFEFLAGLLAPGDGRRFLWTLWEDREALREMLDLKEVLRGLLEGPSAVQVSPYFYFYVLVRHAFLEAGIEDVGVADYVAGVLSERVGADPDDVLRGIPTGLVHAADFVTIMENAHGRLRFHLQLAAGNQFLVLTGLFPAFLRRRSERCGAPGVGFYESFARRVFHDVAENPSAPRELPRRMLNQLSECLPQARRSLNKMAEDYVFLGD</sequence>
<dbReference type="RefSeq" id="WP_184019714.1">
    <property type="nucleotide sequence ID" value="NZ_JACHFD010000013.1"/>
</dbReference>
<name>A0A840VIN9_9BACT</name>
<dbReference type="AlphaFoldDB" id="A0A840VIN9"/>
<gene>
    <name evidence="1" type="ORF">HNR46_002817</name>
</gene>
<keyword evidence="2" id="KW-1185">Reference proteome</keyword>
<organism evidence="1 2">
    <name type="scientific">Haloferula luteola</name>
    <dbReference type="NCBI Taxonomy" id="595692"/>
    <lineage>
        <taxon>Bacteria</taxon>
        <taxon>Pseudomonadati</taxon>
        <taxon>Verrucomicrobiota</taxon>
        <taxon>Verrucomicrobiia</taxon>
        <taxon>Verrucomicrobiales</taxon>
        <taxon>Verrucomicrobiaceae</taxon>
        <taxon>Haloferula</taxon>
    </lineage>
</organism>
<dbReference type="EMBL" id="JACHFD010000013">
    <property type="protein sequence ID" value="MBB5352571.1"/>
    <property type="molecule type" value="Genomic_DNA"/>
</dbReference>
<proteinExistence type="predicted"/>
<dbReference type="Proteomes" id="UP000557717">
    <property type="component" value="Unassembled WGS sequence"/>
</dbReference>
<evidence type="ECO:0000313" key="2">
    <source>
        <dbReference type="Proteomes" id="UP000557717"/>
    </source>
</evidence>
<comment type="caution">
    <text evidence="1">The sequence shown here is derived from an EMBL/GenBank/DDBJ whole genome shotgun (WGS) entry which is preliminary data.</text>
</comment>
<reference evidence="1 2" key="1">
    <citation type="submission" date="2020-08" db="EMBL/GenBank/DDBJ databases">
        <title>Genomic Encyclopedia of Type Strains, Phase IV (KMG-IV): sequencing the most valuable type-strain genomes for metagenomic binning, comparative biology and taxonomic classification.</title>
        <authorList>
            <person name="Goeker M."/>
        </authorList>
    </citation>
    <scope>NUCLEOTIDE SEQUENCE [LARGE SCALE GENOMIC DNA]</scope>
    <source>
        <strain evidence="1 2">YC6886</strain>
    </source>
</reference>
<accession>A0A840VIN9</accession>